<reference evidence="3" key="1">
    <citation type="journal article" date="2009" name="BMC Bioinformatics">
        <title>The Mycoplasma conjunctivae genome sequencing, annotation and analysis.</title>
        <authorList>
            <person name="Calderon-Copete S.P."/>
            <person name="Wigger G."/>
            <person name="Wunderlin C."/>
            <person name="Schmidheini T."/>
            <person name="Frey J."/>
            <person name="Quail M.A."/>
            <person name="Falquet L."/>
        </authorList>
    </citation>
    <scope>NUCLEOTIDE SEQUENCE [LARGE SCALE GENOMIC DNA]</scope>
    <source>
        <strain evidence="3">ATCC 25834 / NCTC 10147 / HRC/581</strain>
    </source>
</reference>
<sequence>MANHSKSYPLYKQDYLIKIIDIFCFFLHFWFFILKQLFAVNTNIKSLLFFLISYKNKH</sequence>
<keyword evidence="1" id="KW-0812">Transmembrane</keyword>
<dbReference type="EMBL" id="FM864216">
    <property type="protein sequence ID" value="CAT04690.1"/>
    <property type="molecule type" value="Genomic_DNA"/>
</dbReference>
<dbReference type="HOGENOM" id="CLU_2974538_0_0_14"/>
<keyword evidence="1" id="KW-1133">Transmembrane helix</keyword>
<protein>
    <submittedName>
        <fullName evidence="2">Uncharacterized protein</fullName>
    </submittedName>
</protein>
<dbReference type="KEGG" id="mco:MCJ_000110"/>
<organism evidence="2 3">
    <name type="scientific">Mesomycoplasma conjunctivae (strain ATCC 25834 / NCTC 10147 / HRC/581)</name>
    <name type="common">Mycoplasma conjunctivae</name>
    <dbReference type="NCBI Taxonomy" id="572263"/>
    <lineage>
        <taxon>Bacteria</taxon>
        <taxon>Bacillati</taxon>
        <taxon>Mycoplasmatota</taxon>
        <taxon>Mycoplasmoidales</taxon>
        <taxon>Metamycoplasmataceae</taxon>
        <taxon>Mesomycoplasma</taxon>
    </lineage>
</organism>
<keyword evidence="3" id="KW-1185">Reference proteome</keyword>
<name>C5J5G8_MESCH</name>
<evidence type="ECO:0000313" key="3">
    <source>
        <dbReference type="Proteomes" id="UP000001491"/>
    </source>
</evidence>
<evidence type="ECO:0000256" key="1">
    <source>
        <dbReference type="SAM" id="Phobius"/>
    </source>
</evidence>
<proteinExistence type="predicted"/>
<evidence type="ECO:0000313" key="2">
    <source>
        <dbReference type="EMBL" id="CAT04690.1"/>
    </source>
</evidence>
<keyword evidence="1" id="KW-0472">Membrane</keyword>
<gene>
    <name evidence="2" type="ordered locus">MCJ_000110</name>
</gene>
<accession>C5J5G8</accession>
<dbReference type="Proteomes" id="UP000001491">
    <property type="component" value="Chromosome"/>
</dbReference>
<dbReference type="AlphaFoldDB" id="C5J5G8"/>
<feature type="transmembrane region" description="Helical" evidence="1">
    <location>
        <begin position="15"/>
        <end position="34"/>
    </location>
</feature>